<dbReference type="InterPro" id="IPR017476">
    <property type="entry name" value="UDP-Glc/GDP-Man"/>
</dbReference>
<dbReference type="Gene3D" id="3.40.50.720">
    <property type="entry name" value="NAD(P)-binding Rossmann-like Domain"/>
    <property type="match status" value="2"/>
</dbReference>
<feature type="binding site" evidence="10">
    <location>
        <position position="35"/>
    </location>
    <ligand>
        <name>NAD(+)</name>
        <dbReference type="ChEBI" id="CHEBI:57540"/>
    </ligand>
</feature>
<dbReference type="SUPFAM" id="SSF51735">
    <property type="entry name" value="NAD(P)-binding Rossmann-fold domains"/>
    <property type="match status" value="1"/>
</dbReference>
<dbReference type="PROSITE" id="PS51257">
    <property type="entry name" value="PROKAR_LIPOPROTEIN"/>
    <property type="match status" value="1"/>
</dbReference>
<dbReference type="PANTHER" id="PTHR43750">
    <property type="entry name" value="UDP-GLUCOSE 6-DEHYDROGENASE TUAD"/>
    <property type="match status" value="1"/>
</dbReference>
<evidence type="ECO:0000313" key="13">
    <source>
        <dbReference type="Proteomes" id="UP000822184"/>
    </source>
</evidence>
<evidence type="ECO:0000256" key="5">
    <source>
        <dbReference type="ARBA" id="ARBA00023027"/>
    </source>
</evidence>
<reference evidence="12" key="1">
    <citation type="submission" date="2020-06" db="EMBL/GenBank/DDBJ databases">
        <title>Genomic insights into acetone-butanol-ethanol (ABE) fermentation by sequencing solventogenic clostridia strains.</title>
        <authorList>
            <person name="Brown S."/>
        </authorList>
    </citation>
    <scope>NUCLEOTIDE SEQUENCE</scope>
    <source>
        <strain evidence="12">DJ123</strain>
    </source>
</reference>
<dbReference type="RefSeq" id="WP_077855758.1">
    <property type="nucleotide sequence ID" value="NZ_JABTDW010000001.1"/>
</dbReference>
<comment type="caution">
    <text evidence="12">The sequence shown here is derived from an EMBL/GenBank/DDBJ whole genome shotgun (WGS) entry which is preliminary data.</text>
</comment>
<dbReference type="PANTHER" id="PTHR43750:SF4">
    <property type="entry name" value="UDP-GLUCOSE 6-DEHYDROGENASE YWQF"/>
    <property type="match status" value="1"/>
</dbReference>
<dbReference type="PIRSF" id="PIRSF500134">
    <property type="entry name" value="UDPglc_DH_bac"/>
    <property type="match status" value="1"/>
</dbReference>
<evidence type="ECO:0000256" key="2">
    <source>
        <dbReference type="ARBA" id="ARBA00006601"/>
    </source>
</evidence>
<protein>
    <recommendedName>
        <fullName evidence="3 7">UDP-glucose 6-dehydrogenase</fullName>
        <ecNumber evidence="3 7">1.1.1.22</ecNumber>
    </recommendedName>
</protein>
<dbReference type="NCBIfam" id="TIGR03026">
    <property type="entry name" value="NDP-sugDHase"/>
    <property type="match status" value="1"/>
</dbReference>
<evidence type="ECO:0000256" key="6">
    <source>
        <dbReference type="ARBA" id="ARBA00047473"/>
    </source>
</evidence>
<dbReference type="Pfam" id="PF03720">
    <property type="entry name" value="UDPG_MGDP_dh_C"/>
    <property type="match status" value="1"/>
</dbReference>
<dbReference type="GO" id="GO:0003979">
    <property type="term" value="F:UDP-glucose 6-dehydrogenase activity"/>
    <property type="evidence" value="ECO:0007669"/>
    <property type="project" value="UniProtKB-EC"/>
</dbReference>
<accession>A0AAE5H9N7</accession>
<dbReference type="InterPro" id="IPR001732">
    <property type="entry name" value="UDP-Glc/GDP-Man_DH_N"/>
</dbReference>
<evidence type="ECO:0000259" key="11">
    <source>
        <dbReference type="SMART" id="SM00984"/>
    </source>
</evidence>
<dbReference type="EMBL" id="JABTDW010000001">
    <property type="protein sequence ID" value="NSB16589.1"/>
    <property type="molecule type" value="Genomic_DNA"/>
</dbReference>
<feature type="binding site" evidence="9">
    <location>
        <position position="257"/>
    </location>
    <ligand>
        <name>substrate</name>
    </ligand>
</feature>
<feature type="binding site" evidence="9">
    <location>
        <begin position="249"/>
        <end position="253"/>
    </location>
    <ligand>
        <name>substrate</name>
    </ligand>
</feature>
<comment type="catalytic activity">
    <reaction evidence="6 7">
        <text>UDP-alpha-D-glucose + 2 NAD(+) + H2O = UDP-alpha-D-glucuronate + 2 NADH + 3 H(+)</text>
        <dbReference type="Rhea" id="RHEA:23596"/>
        <dbReference type="ChEBI" id="CHEBI:15377"/>
        <dbReference type="ChEBI" id="CHEBI:15378"/>
        <dbReference type="ChEBI" id="CHEBI:57540"/>
        <dbReference type="ChEBI" id="CHEBI:57945"/>
        <dbReference type="ChEBI" id="CHEBI:58052"/>
        <dbReference type="ChEBI" id="CHEBI:58885"/>
        <dbReference type="EC" id="1.1.1.22"/>
    </reaction>
</comment>
<feature type="active site" description="Nucleophile" evidence="8">
    <location>
        <position position="260"/>
    </location>
</feature>
<feature type="binding site" evidence="10">
    <location>
        <position position="327"/>
    </location>
    <ligand>
        <name>NAD(+)</name>
        <dbReference type="ChEBI" id="CHEBI:57540"/>
    </ligand>
</feature>
<comment type="pathway">
    <text evidence="1">Nucleotide-sugar biosynthesis; UDP-alpha-D-glucuronate biosynthesis; UDP-alpha-D-glucuronate from UDP-alpha-D-glucose: step 1/1.</text>
</comment>
<feature type="binding site" evidence="10">
    <location>
        <position position="263"/>
    </location>
    <ligand>
        <name>NAD(+)</name>
        <dbReference type="ChEBI" id="CHEBI:57540"/>
    </ligand>
</feature>
<feature type="binding site" evidence="10">
    <location>
        <position position="30"/>
    </location>
    <ligand>
        <name>NAD(+)</name>
        <dbReference type="ChEBI" id="CHEBI:57540"/>
    </ligand>
</feature>
<name>A0AAE5H9N7_CLOBE</name>
<feature type="binding site" evidence="10">
    <location>
        <position position="121"/>
    </location>
    <ligand>
        <name>NAD(+)</name>
        <dbReference type="ChEBI" id="CHEBI:57540"/>
    </ligand>
</feature>
<dbReference type="InterPro" id="IPR036291">
    <property type="entry name" value="NAD(P)-bd_dom_sf"/>
</dbReference>
<dbReference type="SMART" id="SM00984">
    <property type="entry name" value="UDPG_MGDP_dh_C"/>
    <property type="match status" value="1"/>
</dbReference>
<dbReference type="AlphaFoldDB" id="A0AAE5H9N7"/>
<organism evidence="12 13">
    <name type="scientific">Clostridium beijerinckii</name>
    <name type="common">Clostridium MP</name>
    <dbReference type="NCBI Taxonomy" id="1520"/>
    <lineage>
        <taxon>Bacteria</taxon>
        <taxon>Bacillati</taxon>
        <taxon>Bacillota</taxon>
        <taxon>Clostridia</taxon>
        <taxon>Eubacteriales</taxon>
        <taxon>Clostridiaceae</taxon>
        <taxon>Clostridium</taxon>
    </lineage>
</organism>
<dbReference type="InterPro" id="IPR014026">
    <property type="entry name" value="UDP-Glc/GDP-Man_DH_dimer"/>
</dbReference>
<evidence type="ECO:0000256" key="7">
    <source>
        <dbReference type="PIRNR" id="PIRNR000124"/>
    </source>
</evidence>
<proteinExistence type="inferred from homology"/>
<dbReference type="InterPro" id="IPR028357">
    <property type="entry name" value="UDPglc_DH_bac"/>
</dbReference>
<dbReference type="SUPFAM" id="SSF52413">
    <property type="entry name" value="UDP-glucose/GDP-mannose dehydrogenase C-terminal domain"/>
    <property type="match status" value="1"/>
</dbReference>
<dbReference type="Pfam" id="PF00984">
    <property type="entry name" value="UDPG_MGDP_dh"/>
    <property type="match status" value="1"/>
</dbReference>
<dbReference type="InterPro" id="IPR008927">
    <property type="entry name" value="6-PGluconate_DH-like_C_sf"/>
</dbReference>
<evidence type="ECO:0000256" key="10">
    <source>
        <dbReference type="PIRSR" id="PIRSR500134-3"/>
    </source>
</evidence>
<evidence type="ECO:0000256" key="9">
    <source>
        <dbReference type="PIRSR" id="PIRSR500134-2"/>
    </source>
</evidence>
<evidence type="ECO:0000256" key="1">
    <source>
        <dbReference type="ARBA" id="ARBA00004701"/>
    </source>
</evidence>
<comment type="similarity">
    <text evidence="2 7">Belongs to the UDP-glucose/GDP-mannose dehydrogenase family.</text>
</comment>
<dbReference type="SUPFAM" id="SSF48179">
    <property type="entry name" value="6-phosphogluconate dehydrogenase C-terminal domain-like"/>
    <property type="match status" value="1"/>
</dbReference>
<dbReference type="Pfam" id="PF03721">
    <property type="entry name" value="UDPG_MGDP_dh_N"/>
    <property type="match status" value="1"/>
</dbReference>
<feature type="domain" description="UDP-glucose/GDP-mannose dehydrogenase C-terminal" evidence="11">
    <location>
        <begin position="313"/>
        <end position="414"/>
    </location>
</feature>
<dbReference type="GO" id="GO:0000271">
    <property type="term" value="P:polysaccharide biosynthetic process"/>
    <property type="evidence" value="ECO:0007669"/>
    <property type="project" value="InterPro"/>
</dbReference>
<feature type="binding site" evidence="9">
    <location>
        <position position="320"/>
    </location>
    <ligand>
        <name>substrate</name>
    </ligand>
</feature>
<gene>
    <name evidence="12" type="ORF">BCD95_004848</name>
</gene>
<dbReference type="InterPro" id="IPR014027">
    <property type="entry name" value="UDP-Glc/GDP-Man_DH_C"/>
</dbReference>
<dbReference type="Gene3D" id="1.20.5.100">
    <property type="entry name" value="Cytochrome c1, transmembrane anchor, C-terminal"/>
    <property type="match status" value="1"/>
</dbReference>
<evidence type="ECO:0000256" key="3">
    <source>
        <dbReference type="ARBA" id="ARBA00012954"/>
    </source>
</evidence>
<sequence length="448" mass="50109">MKIVVAGTGYVGLVTGACLAEVGHNVTCVDINENKIQKMKQGISPIYEPGLDELLKKNNNNGKLDFTTDYKNAYKDADLVFIGVGTPEREDGSANLDYVFNVCKQISDNIEKDCLVVVKSTVPIGTNDRVEAFLKENLKNKVNVEVVSNPEFLAQGTAILDTLYAKRIVIGVESKKAENILKEIYKPYNQPIVVTNRRSAEMIKYASNDFLALKISFINEIANFCEMVGADIEDVAKGMSFDPRIGDKFLKAGIGYGGSCFPKDTKALHWLANDNGYELKTIKATIEVNQNQKYKLFRLAKQRVGSLKGLKVAVLGLTFKPGTDDLREAPSLPNVRRLLDEGAEVVAYDPVGEDNFKRIYPNIKYVETPEETLEGANMAFIFTEWDEIKKISPTHYIELMNNPILFDGRNCYKINDMRNFEIDYYSVGREAVLNLKNKSNKEVAATIM</sequence>
<dbReference type="GO" id="GO:0051287">
    <property type="term" value="F:NAD binding"/>
    <property type="evidence" value="ECO:0007669"/>
    <property type="project" value="InterPro"/>
</dbReference>
<feature type="binding site" evidence="9">
    <location>
        <position position="204"/>
    </location>
    <ligand>
        <name>substrate</name>
    </ligand>
</feature>
<dbReference type="EC" id="1.1.1.22" evidence="3 7"/>
<evidence type="ECO:0000313" key="12">
    <source>
        <dbReference type="EMBL" id="NSB16589.1"/>
    </source>
</evidence>
<keyword evidence="5 7" id="KW-0520">NAD</keyword>
<dbReference type="InterPro" id="IPR036220">
    <property type="entry name" value="UDP-Glc/GDP-Man_DH_C_sf"/>
</dbReference>
<evidence type="ECO:0000256" key="8">
    <source>
        <dbReference type="PIRSR" id="PIRSR500134-1"/>
    </source>
</evidence>
<keyword evidence="4 7" id="KW-0560">Oxidoreductase</keyword>
<feature type="binding site" evidence="10">
    <location>
        <position position="86"/>
    </location>
    <ligand>
        <name>NAD(+)</name>
        <dbReference type="ChEBI" id="CHEBI:57540"/>
    </ligand>
</feature>
<evidence type="ECO:0000256" key="4">
    <source>
        <dbReference type="ARBA" id="ARBA00023002"/>
    </source>
</evidence>
<dbReference type="PIRSF" id="PIRSF000124">
    <property type="entry name" value="UDPglc_GDPman_dh"/>
    <property type="match status" value="1"/>
</dbReference>
<dbReference type="Proteomes" id="UP000822184">
    <property type="component" value="Unassembled WGS sequence"/>
</dbReference>